<reference evidence="1" key="1">
    <citation type="submission" date="2018-02" db="EMBL/GenBank/DDBJ databases">
        <title>Rhizophora mucronata_Transcriptome.</title>
        <authorList>
            <person name="Meera S.P."/>
            <person name="Sreeshan A."/>
            <person name="Augustine A."/>
        </authorList>
    </citation>
    <scope>NUCLEOTIDE SEQUENCE</scope>
    <source>
        <tissue evidence="1">Leaf</tissue>
    </source>
</reference>
<sequence length="19" mass="2256">MAYRKLLERPNFGPSKANY</sequence>
<dbReference type="AlphaFoldDB" id="A0A2P2Q5S4"/>
<proteinExistence type="predicted"/>
<organism evidence="1">
    <name type="scientific">Rhizophora mucronata</name>
    <name type="common">Asiatic mangrove</name>
    <dbReference type="NCBI Taxonomy" id="61149"/>
    <lineage>
        <taxon>Eukaryota</taxon>
        <taxon>Viridiplantae</taxon>
        <taxon>Streptophyta</taxon>
        <taxon>Embryophyta</taxon>
        <taxon>Tracheophyta</taxon>
        <taxon>Spermatophyta</taxon>
        <taxon>Magnoliopsida</taxon>
        <taxon>eudicotyledons</taxon>
        <taxon>Gunneridae</taxon>
        <taxon>Pentapetalae</taxon>
        <taxon>rosids</taxon>
        <taxon>fabids</taxon>
        <taxon>Malpighiales</taxon>
        <taxon>Rhizophoraceae</taxon>
        <taxon>Rhizophora</taxon>
    </lineage>
</organism>
<accession>A0A2P2Q5S4</accession>
<evidence type="ECO:0000313" key="1">
    <source>
        <dbReference type="EMBL" id="MBX62280.1"/>
    </source>
</evidence>
<protein>
    <submittedName>
        <fullName evidence="1">Uncharacterized protein</fullName>
    </submittedName>
</protein>
<name>A0A2P2Q5S4_RHIMU</name>
<dbReference type="EMBL" id="GGEC01081796">
    <property type="protein sequence ID" value="MBX62280.1"/>
    <property type="molecule type" value="Transcribed_RNA"/>
</dbReference>